<keyword evidence="7" id="KW-0479">Metal-binding</keyword>
<evidence type="ECO:0000256" key="9">
    <source>
        <dbReference type="RuleBase" id="RU361193"/>
    </source>
</evidence>
<keyword evidence="10" id="KW-0812">Transmembrane</keyword>
<dbReference type="InterPro" id="IPR036026">
    <property type="entry name" value="Seven-hairpin_glycosidases"/>
</dbReference>
<comment type="cofactor">
    <cofactor evidence="1 7">
        <name>Ca(2+)</name>
        <dbReference type="ChEBI" id="CHEBI:29108"/>
    </cofactor>
</comment>
<proteinExistence type="inferred from homology"/>
<dbReference type="InterPro" id="IPR050749">
    <property type="entry name" value="Glycosyl_Hydrolase_47"/>
</dbReference>
<reference evidence="11" key="1">
    <citation type="submission" date="2020-04" db="EMBL/GenBank/DDBJ databases">
        <title>Genome Assembly and Annotation of Botryosphaeria dothidea sdau 11-99, a Latent Pathogen of Apple Fruit Ring Rot in China.</title>
        <authorList>
            <person name="Yu C."/>
            <person name="Diao Y."/>
            <person name="Lu Q."/>
            <person name="Zhao J."/>
            <person name="Cui S."/>
            <person name="Peng C."/>
            <person name="He B."/>
            <person name="Liu H."/>
        </authorList>
    </citation>
    <scope>NUCLEOTIDE SEQUENCE [LARGE SCALE GENOMIC DNA]</scope>
    <source>
        <strain evidence="11">Sdau11-99</strain>
    </source>
</reference>
<evidence type="ECO:0000256" key="8">
    <source>
        <dbReference type="PIRSR" id="PIRSR601382-3"/>
    </source>
</evidence>
<keyword evidence="12" id="KW-1185">Reference proteome</keyword>
<dbReference type="InterPro" id="IPR001382">
    <property type="entry name" value="Glyco_hydro_47"/>
</dbReference>
<dbReference type="GO" id="GO:0016020">
    <property type="term" value="C:membrane"/>
    <property type="evidence" value="ECO:0007669"/>
    <property type="project" value="InterPro"/>
</dbReference>
<evidence type="ECO:0000256" key="2">
    <source>
        <dbReference type="ARBA" id="ARBA00004922"/>
    </source>
</evidence>
<evidence type="ECO:0000256" key="4">
    <source>
        <dbReference type="ARBA" id="ARBA00022801"/>
    </source>
</evidence>
<evidence type="ECO:0000256" key="10">
    <source>
        <dbReference type="SAM" id="Phobius"/>
    </source>
</evidence>
<evidence type="ECO:0000256" key="3">
    <source>
        <dbReference type="ARBA" id="ARBA00007658"/>
    </source>
</evidence>
<comment type="caution">
    <text evidence="11">The sequence shown here is derived from an EMBL/GenBank/DDBJ whole genome shotgun (WGS) entry which is preliminary data.</text>
</comment>
<dbReference type="InterPro" id="IPR012341">
    <property type="entry name" value="6hp_glycosidase-like_sf"/>
</dbReference>
<dbReference type="PANTHER" id="PTHR11742:SF49">
    <property type="entry name" value="ALPHA-1,2-MANNOSIDASE"/>
    <property type="match status" value="1"/>
</dbReference>
<feature type="binding site" evidence="7">
    <location>
        <position position="696"/>
    </location>
    <ligand>
        <name>Ca(2+)</name>
        <dbReference type="ChEBI" id="CHEBI:29108"/>
    </ligand>
</feature>
<keyword evidence="4 9" id="KW-0378">Hydrolase</keyword>
<accession>A0A8H4MYC1</accession>
<feature type="active site" description="Proton donor" evidence="6">
    <location>
        <position position="319"/>
    </location>
</feature>
<dbReference type="GO" id="GO:0005783">
    <property type="term" value="C:endoplasmic reticulum"/>
    <property type="evidence" value="ECO:0007669"/>
    <property type="project" value="TreeGrafter"/>
</dbReference>
<feature type="disulfide bond" evidence="8">
    <location>
        <begin position="504"/>
        <end position="533"/>
    </location>
</feature>
<evidence type="ECO:0000313" key="12">
    <source>
        <dbReference type="Proteomes" id="UP000572817"/>
    </source>
</evidence>
<dbReference type="PRINTS" id="PR00747">
    <property type="entry name" value="GLYHDRLASE47"/>
</dbReference>
<evidence type="ECO:0000256" key="6">
    <source>
        <dbReference type="PIRSR" id="PIRSR601382-1"/>
    </source>
</evidence>
<name>A0A8H4MYC1_9PEZI</name>
<feature type="transmembrane region" description="Helical" evidence="10">
    <location>
        <begin position="12"/>
        <end position="30"/>
    </location>
</feature>
<organism evidence="11 12">
    <name type="scientific">Botryosphaeria dothidea</name>
    <dbReference type="NCBI Taxonomy" id="55169"/>
    <lineage>
        <taxon>Eukaryota</taxon>
        <taxon>Fungi</taxon>
        <taxon>Dikarya</taxon>
        <taxon>Ascomycota</taxon>
        <taxon>Pezizomycotina</taxon>
        <taxon>Dothideomycetes</taxon>
        <taxon>Dothideomycetes incertae sedis</taxon>
        <taxon>Botryosphaeriales</taxon>
        <taxon>Botryosphaeriaceae</taxon>
        <taxon>Botryosphaeria</taxon>
    </lineage>
</organism>
<gene>
    <name evidence="11" type="ORF">GTA08_BOTSDO14225</name>
</gene>
<dbReference type="GO" id="GO:0036503">
    <property type="term" value="P:ERAD pathway"/>
    <property type="evidence" value="ECO:0007669"/>
    <property type="project" value="UniProtKB-ARBA"/>
</dbReference>
<dbReference type="OrthoDB" id="8118055at2759"/>
<evidence type="ECO:0000256" key="1">
    <source>
        <dbReference type="ARBA" id="ARBA00001913"/>
    </source>
</evidence>
<dbReference type="GO" id="GO:0005509">
    <property type="term" value="F:calcium ion binding"/>
    <property type="evidence" value="ECO:0007669"/>
    <property type="project" value="InterPro"/>
</dbReference>
<dbReference type="GO" id="GO:0004571">
    <property type="term" value="F:mannosyl-oligosaccharide 1,2-alpha-mannosidase activity"/>
    <property type="evidence" value="ECO:0007669"/>
    <property type="project" value="InterPro"/>
</dbReference>
<dbReference type="UniPathway" id="UPA00378"/>
<evidence type="ECO:0000256" key="7">
    <source>
        <dbReference type="PIRSR" id="PIRSR601382-2"/>
    </source>
</evidence>
<comment type="pathway">
    <text evidence="2">Protein modification; protein glycosylation.</text>
</comment>
<dbReference type="EMBL" id="WWBZ02000052">
    <property type="protein sequence ID" value="KAF4303654.1"/>
    <property type="molecule type" value="Genomic_DNA"/>
</dbReference>
<dbReference type="GO" id="GO:0005975">
    <property type="term" value="P:carbohydrate metabolic process"/>
    <property type="evidence" value="ECO:0007669"/>
    <property type="project" value="InterPro"/>
</dbReference>
<feature type="active site" evidence="6">
    <location>
        <position position="610"/>
    </location>
</feature>
<dbReference type="AlphaFoldDB" id="A0A8H4MYC1"/>
<evidence type="ECO:0000313" key="11">
    <source>
        <dbReference type="EMBL" id="KAF4303654.1"/>
    </source>
</evidence>
<dbReference type="Proteomes" id="UP000572817">
    <property type="component" value="Unassembled WGS sequence"/>
</dbReference>
<keyword evidence="9" id="KW-0326">Glycosidase</keyword>
<dbReference type="Pfam" id="PF01532">
    <property type="entry name" value="Glyco_hydro_47"/>
    <property type="match status" value="1"/>
</dbReference>
<dbReference type="PANTHER" id="PTHR11742">
    <property type="entry name" value="MANNOSYL-OLIGOSACCHARIDE ALPHA-1,2-MANNOSIDASE-RELATED"/>
    <property type="match status" value="1"/>
</dbReference>
<keyword evidence="5 8" id="KW-1015">Disulfide bond</keyword>
<protein>
    <recommendedName>
        <fullName evidence="9">alpha-1,2-Mannosidase</fullName>
        <ecNumber evidence="9">3.2.1.-</ecNumber>
    </recommendedName>
</protein>
<feature type="active site" evidence="6">
    <location>
        <position position="433"/>
    </location>
</feature>
<feature type="active site" description="Proton donor" evidence="6">
    <location>
        <position position="547"/>
    </location>
</feature>
<dbReference type="Gene3D" id="1.50.10.10">
    <property type="match status" value="1"/>
</dbReference>
<keyword evidence="7" id="KW-0106">Calcium</keyword>
<dbReference type="EC" id="3.2.1.-" evidence="9"/>
<dbReference type="SUPFAM" id="SSF48225">
    <property type="entry name" value="Seven-hairpin glycosidases"/>
    <property type="match status" value="1"/>
</dbReference>
<comment type="similarity">
    <text evidence="3 9">Belongs to the glycosyl hydrolase 47 family.</text>
</comment>
<sequence>MRNCRKALRWDYVVGQSLLRLLPFYYLFAYPGNVLLLKPDLKFLAVLSGWSWVPPAYDYHPVLRADEEGASLPSGGKVLAGEDSGLSSATKAGESRDKGKKVFDCTICMQDLEVPVVPAGAGDGDGGSTGLSASLLARRAARATATAPMPMPALAPALSVVFATACAVDVAAAVVTPVNDGVTVEEVETLDVSDVVGIAVALAVRVVERIVEDIAAAARTRNPGEDISTVSTRYSVRGEVAGLKRSTYLADLESWESGMLMFQVYDPSTDMSMSSRRTSAQFINTLWIMDLKDEFEEAVRAIDAIDFTTCSLGELNVFETTIRYLGGLLAAYDLSNGQMPVLRWNFKDAAEGKAQEASENALSAEIGSLTLEFTRLAQITGDARFFDAAQRIMDIFEEQQNSTKLPGMWPIVVNAKTLDFTAWNLFTIGGMADSLYEYLPKQHVLLGGATEQYRNLFEGTARVMREHMFYRPMTSGEENILVPGDIIADDSGVHLDPKNQHLTCFAGGMFGFAGKMFDNPEDVDIGRRLTEGCLWAYETSPNGIMPEIMYTKPCEAESLCSWNEEQWFKEVQEKHSENGEAADARALVEQEHLGEGVTKVGDARYILRPEAIESIFILYRITGDETLRKRAWKMFQQIIRFTKTPIAHAGLDNCVVEDPPKSDRMESFWTAETLKYFYLLFSHPASVSLDDYVLNTEAHPLRRP</sequence>
<evidence type="ECO:0000256" key="5">
    <source>
        <dbReference type="ARBA" id="ARBA00023157"/>
    </source>
</evidence>
<keyword evidence="10" id="KW-1133">Transmembrane helix</keyword>
<keyword evidence="10" id="KW-0472">Membrane</keyword>